<dbReference type="PANTHER" id="PTHR43877:SF2">
    <property type="entry name" value="AMINOALKYLPHOSPHONATE N-ACETYLTRANSFERASE-RELATED"/>
    <property type="match status" value="1"/>
</dbReference>
<dbReference type="Pfam" id="PF00583">
    <property type="entry name" value="Acetyltransf_1"/>
    <property type="match status" value="1"/>
</dbReference>
<dbReference type="EMBL" id="CABWLH010000013">
    <property type="protein sequence ID" value="VXC46913.1"/>
    <property type="molecule type" value="Genomic_DNA"/>
</dbReference>
<evidence type="ECO:0000256" key="2">
    <source>
        <dbReference type="ARBA" id="ARBA00023315"/>
    </source>
</evidence>
<dbReference type="InterPro" id="IPR000182">
    <property type="entry name" value="GNAT_dom"/>
</dbReference>
<keyword evidence="2" id="KW-0012">Acyltransferase</keyword>
<proteinExistence type="predicted"/>
<dbReference type="SUPFAM" id="SSF55729">
    <property type="entry name" value="Acyl-CoA N-acyltransferases (Nat)"/>
    <property type="match status" value="1"/>
</dbReference>
<protein>
    <submittedName>
        <fullName evidence="4">GNAT family acetyltransferase</fullName>
    </submittedName>
</protein>
<name>A0A653YWB2_BACAB</name>
<reference evidence="4 5" key="1">
    <citation type="submission" date="2019-10" db="EMBL/GenBank/DDBJ databases">
        <authorList>
            <person name="Karimi E."/>
        </authorList>
    </citation>
    <scope>NUCLEOTIDE SEQUENCE [LARGE SCALE GENOMIC DNA]</scope>
    <source>
        <strain evidence="4">Bacillus sp. 348</strain>
    </source>
</reference>
<dbReference type="InterPro" id="IPR050832">
    <property type="entry name" value="Bact_Acetyltransf"/>
</dbReference>
<dbReference type="PANTHER" id="PTHR43877">
    <property type="entry name" value="AMINOALKYLPHOSPHONATE N-ACETYLTRANSFERASE-RELATED-RELATED"/>
    <property type="match status" value="1"/>
</dbReference>
<dbReference type="Proteomes" id="UP000433089">
    <property type="component" value="Unassembled WGS sequence"/>
</dbReference>
<evidence type="ECO:0000313" key="4">
    <source>
        <dbReference type="EMBL" id="VXC46913.1"/>
    </source>
</evidence>
<keyword evidence="1 4" id="KW-0808">Transferase</keyword>
<dbReference type="Gene3D" id="3.40.630.30">
    <property type="match status" value="1"/>
</dbReference>
<feature type="domain" description="N-acetyltransferase" evidence="3">
    <location>
        <begin position="6"/>
        <end position="157"/>
    </location>
</feature>
<dbReference type="PROSITE" id="PS51186">
    <property type="entry name" value="GNAT"/>
    <property type="match status" value="1"/>
</dbReference>
<sequence length="157" mass="17953">MNMNQLTFREAVQGDLDDIVLMLSDDKLGQKRERYSRPLRESYLNAFHSIEADPNIELIVACDREEVVGVLQLTMTPFLTYQGGWRASIEGVRTASTHRGRGIGTLLIKLAIQRASDRGCHMIQLTTDKQRPEARHFYEKLGFEATHDGMKLQLDFK</sequence>
<evidence type="ECO:0000313" key="5">
    <source>
        <dbReference type="Proteomes" id="UP000433089"/>
    </source>
</evidence>
<organism evidence="4 5">
    <name type="scientific">Bacillus altitudinis</name>
    <dbReference type="NCBI Taxonomy" id="293387"/>
    <lineage>
        <taxon>Bacteria</taxon>
        <taxon>Bacillati</taxon>
        <taxon>Bacillota</taxon>
        <taxon>Bacilli</taxon>
        <taxon>Bacillales</taxon>
        <taxon>Bacillaceae</taxon>
        <taxon>Bacillus</taxon>
    </lineage>
</organism>
<dbReference type="AlphaFoldDB" id="A0A653YWB2"/>
<evidence type="ECO:0000259" key="3">
    <source>
        <dbReference type="PROSITE" id="PS51186"/>
    </source>
</evidence>
<evidence type="ECO:0000256" key="1">
    <source>
        <dbReference type="ARBA" id="ARBA00022679"/>
    </source>
</evidence>
<dbReference type="CDD" id="cd04301">
    <property type="entry name" value="NAT_SF"/>
    <property type="match status" value="1"/>
</dbReference>
<dbReference type="InterPro" id="IPR016181">
    <property type="entry name" value="Acyl_CoA_acyltransferase"/>
</dbReference>
<accession>A0A653YWB2</accession>
<dbReference type="GO" id="GO:0016747">
    <property type="term" value="F:acyltransferase activity, transferring groups other than amino-acyl groups"/>
    <property type="evidence" value="ECO:0007669"/>
    <property type="project" value="InterPro"/>
</dbReference>
<gene>
    <name evidence="4" type="ORF">BACI348_80072</name>
</gene>